<organism evidence="1 2">
    <name type="scientific">Pelodictyon luteolum</name>
    <dbReference type="NCBI Taxonomy" id="1100"/>
    <lineage>
        <taxon>Bacteria</taxon>
        <taxon>Pseudomonadati</taxon>
        <taxon>Chlorobiota</taxon>
        <taxon>Chlorobiia</taxon>
        <taxon>Chlorobiales</taxon>
        <taxon>Chlorobiaceae</taxon>
        <taxon>Chlorobium/Pelodictyon group</taxon>
        <taxon>Pelodictyon</taxon>
    </lineage>
</organism>
<evidence type="ECO:0000313" key="2">
    <source>
        <dbReference type="Proteomes" id="UP000076481"/>
    </source>
</evidence>
<evidence type="ECO:0000313" key="1">
    <source>
        <dbReference type="EMBL" id="KZK73452.1"/>
    </source>
</evidence>
<name>A0A165L1I2_PELLU</name>
<sequence length="285" mass="30361">MTRSIVACAVDAAESSIVRLKTSGGDGFILTECRTVPAGFALITSPKGQRVLKKLAAHAARWSGEPLSLCIAHDTYHPLPAYFPLDATDEECRGYSRLEASYFLDEPGQYGCDILPFAEEGAEGAQGKKLLMFWPEAPARGIADAFSARHTISSNSTPLKTAVGLSKMKEGPTVLLELSGSHVFLVAASCGAIHHFSYRRAHNQDETAYFALRALSEAALPPGTPVQVRGALADRAMVELISRESDGLLQPQALPQTVSISGMAQKTLHSPSALNAIMTALLVLA</sequence>
<dbReference type="Proteomes" id="UP000076481">
    <property type="component" value="Unassembled WGS sequence"/>
</dbReference>
<accession>A0A165L1I2</accession>
<dbReference type="RefSeq" id="WP_303682411.1">
    <property type="nucleotide sequence ID" value="NZ_LVWG01000036.1"/>
</dbReference>
<dbReference type="AlphaFoldDB" id="A0A165L1I2"/>
<reference evidence="1 2" key="1">
    <citation type="submission" date="2016-03" db="EMBL/GenBank/DDBJ databases">
        <title>Speciation and ecological success in dimly lit waters: horizontal gene transfer in a green sulfur bacteria bloom unveiled by metagenomic assembly.</title>
        <authorList>
            <person name="Llorens-Mares T."/>
            <person name="Liu Z."/>
            <person name="Allen L.Z."/>
            <person name="Rusch D.B."/>
            <person name="Craig M.T."/>
            <person name="Dupont C.L."/>
            <person name="Bryant D.A."/>
            <person name="Casamayor E.O."/>
        </authorList>
    </citation>
    <scope>NUCLEOTIDE SEQUENCE [LARGE SCALE GENOMIC DNA]</scope>
    <source>
        <strain evidence="1">CIII</strain>
    </source>
</reference>
<comment type="caution">
    <text evidence="1">The sequence shown here is derived from an EMBL/GenBank/DDBJ whole genome shotgun (WGS) entry which is preliminary data.</text>
</comment>
<gene>
    <name evidence="1" type="ORF">A3K90_01590</name>
</gene>
<proteinExistence type="predicted"/>
<protein>
    <submittedName>
        <fullName evidence="1">Uncharacterized protein</fullName>
    </submittedName>
</protein>
<dbReference type="EMBL" id="LVWG01000036">
    <property type="protein sequence ID" value="KZK73452.1"/>
    <property type="molecule type" value="Genomic_DNA"/>
</dbReference>